<reference evidence="2 3" key="1">
    <citation type="submission" date="2024-06" db="EMBL/GenBank/DDBJ databases">
        <authorList>
            <person name="Kraege A."/>
            <person name="Thomma B."/>
        </authorList>
    </citation>
    <scope>NUCLEOTIDE SEQUENCE [LARGE SCALE GENOMIC DNA]</scope>
</reference>
<feature type="compositionally biased region" description="Basic and acidic residues" evidence="1">
    <location>
        <begin position="35"/>
        <end position="45"/>
    </location>
</feature>
<evidence type="ECO:0000313" key="3">
    <source>
        <dbReference type="Proteomes" id="UP001497392"/>
    </source>
</evidence>
<gene>
    <name evidence="2" type="primary">g9836</name>
    <name evidence="2" type="ORF">VP750_LOCUS8858</name>
</gene>
<name>A0ABP1G6K7_9CHLO</name>
<evidence type="ECO:0000256" key="1">
    <source>
        <dbReference type="SAM" id="MobiDB-lite"/>
    </source>
</evidence>
<proteinExistence type="predicted"/>
<keyword evidence="3" id="KW-1185">Reference proteome</keyword>
<sequence length="137" mass="14751">MIDFLKLALRELEDAQGAPDAEAQQALRTLQKQMKHLEHAQRSAVDDSASQPNAEAPSDIEIASSIDRLDEQLGALESKLRDADGEVQQLLGHSTALWLDEGAGPPGQDEASSDKEQTGNGSVQADDADGPIQRRPR</sequence>
<feature type="region of interest" description="Disordered" evidence="1">
    <location>
        <begin position="34"/>
        <end position="63"/>
    </location>
</feature>
<dbReference type="Proteomes" id="UP001497392">
    <property type="component" value="Unassembled WGS sequence"/>
</dbReference>
<evidence type="ECO:0000313" key="2">
    <source>
        <dbReference type="EMBL" id="CAL5226952.1"/>
    </source>
</evidence>
<feature type="region of interest" description="Disordered" evidence="1">
    <location>
        <begin position="92"/>
        <end position="137"/>
    </location>
</feature>
<dbReference type="EMBL" id="CAXHTA020000016">
    <property type="protein sequence ID" value="CAL5226952.1"/>
    <property type="molecule type" value="Genomic_DNA"/>
</dbReference>
<protein>
    <submittedName>
        <fullName evidence="2">G9836 protein</fullName>
    </submittedName>
</protein>
<accession>A0ABP1G6K7</accession>
<comment type="caution">
    <text evidence="2">The sequence shown here is derived from an EMBL/GenBank/DDBJ whole genome shotgun (WGS) entry which is preliminary data.</text>
</comment>
<organism evidence="2 3">
    <name type="scientific">Coccomyxa viridis</name>
    <dbReference type="NCBI Taxonomy" id="1274662"/>
    <lineage>
        <taxon>Eukaryota</taxon>
        <taxon>Viridiplantae</taxon>
        <taxon>Chlorophyta</taxon>
        <taxon>core chlorophytes</taxon>
        <taxon>Trebouxiophyceae</taxon>
        <taxon>Trebouxiophyceae incertae sedis</taxon>
        <taxon>Coccomyxaceae</taxon>
        <taxon>Coccomyxa</taxon>
    </lineage>
</organism>